<feature type="transmembrane region" description="Helical" evidence="1">
    <location>
        <begin position="9"/>
        <end position="25"/>
    </location>
</feature>
<dbReference type="Pfam" id="PF07331">
    <property type="entry name" value="TctB"/>
    <property type="match status" value="1"/>
</dbReference>
<dbReference type="KEGG" id="bbev:BBEV_0451"/>
<accession>A0A1D7QS60</accession>
<keyword evidence="1" id="KW-0812">Transmembrane</keyword>
<keyword evidence="1" id="KW-0472">Membrane</keyword>
<gene>
    <name evidence="3" type="ORF">BBEV_0451</name>
</gene>
<evidence type="ECO:0000259" key="2">
    <source>
        <dbReference type="Pfam" id="PF07331"/>
    </source>
</evidence>
<dbReference type="STRING" id="632773.BBEV_0451"/>
<name>A0A1D7QS60_9BACI</name>
<evidence type="ECO:0000313" key="3">
    <source>
        <dbReference type="EMBL" id="AOM81845.1"/>
    </source>
</evidence>
<dbReference type="InterPro" id="IPR009936">
    <property type="entry name" value="DUF1468"/>
</dbReference>
<organism evidence="3 4">
    <name type="scientific">Salisediminibacterium beveridgei</name>
    <dbReference type="NCBI Taxonomy" id="632773"/>
    <lineage>
        <taxon>Bacteria</taxon>
        <taxon>Bacillati</taxon>
        <taxon>Bacillota</taxon>
        <taxon>Bacilli</taxon>
        <taxon>Bacillales</taxon>
        <taxon>Bacillaceae</taxon>
        <taxon>Salisediminibacterium</taxon>
    </lineage>
</organism>
<evidence type="ECO:0000256" key="1">
    <source>
        <dbReference type="SAM" id="Phobius"/>
    </source>
</evidence>
<dbReference type="RefSeq" id="WP_069363979.1">
    <property type="nucleotide sequence ID" value="NZ_CP012502.1"/>
</dbReference>
<feature type="transmembrane region" description="Helical" evidence="1">
    <location>
        <begin position="37"/>
        <end position="59"/>
    </location>
</feature>
<feature type="domain" description="DUF1468" evidence="2">
    <location>
        <begin position="14"/>
        <end position="161"/>
    </location>
</feature>
<protein>
    <recommendedName>
        <fullName evidence="2">DUF1468 domain-containing protein</fullName>
    </recommendedName>
</protein>
<feature type="transmembrane region" description="Helical" evidence="1">
    <location>
        <begin position="137"/>
        <end position="160"/>
    </location>
</feature>
<feature type="transmembrane region" description="Helical" evidence="1">
    <location>
        <begin position="95"/>
        <end position="117"/>
    </location>
</feature>
<dbReference type="Proteomes" id="UP000094463">
    <property type="component" value="Chromosome"/>
</dbReference>
<keyword evidence="4" id="KW-1185">Reference proteome</keyword>
<dbReference type="AlphaFoldDB" id="A0A1D7QS60"/>
<keyword evidence="1" id="KW-1133">Transmembrane helix</keyword>
<sequence length="166" mass="19339">MAIERIRELALLMVFILLTVTYYFMDVHPLTENTQVKMYIAFLMAGVLLFSIMQILRLLRISNKEKKEQVEMKDEVVTEEVKPEEISNAEKKKNLILFTTITLLYFVLVNTVGFYVVTGMYIGMTMFVLGIRGKFSFVSVPVVYCIVIFFVFEFLLNVGFPRGWLF</sequence>
<proteinExistence type="predicted"/>
<reference evidence="3 4" key="1">
    <citation type="submission" date="2015-08" db="EMBL/GenBank/DDBJ databases">
        <title>The complete genome sequence of Bacillus beveridgei MLTeJB.</title>
        <authorList>
            <person name="Hanson T.E."/>
            <person name="Mesa C."/>
            <person name="Basesman S.M."/>
            <person name="Oremland R.S."/>
        </authorList>
    </citation>
    <scope>NUCLEOTIDE SEQUENCE [LARGE SCALE GENOMIC DNA]</scope>
    <source>
        <strain evidence="3 4">MLTeJB</strain>
    </source>
</reference>
<evidence type="ECO:0000313" key="4">
    <source>
        <dbReference type="Proteomes" id="UP000094463"/>
    </source>
</evidence>
<dbReference type="EMBL" id="CP012502">
    <property type="protein sequence ID" value="AOM81845.1"/>
    <property type="molecule type" value="Genomic_DNA"/>
</dbReference>